<evidence type="ECO:0000313" key="3">
    <source>
        <dbReference type="Proteomes" id="UP001272515"/>
    </source>
</evidence>
<evidence type="ECO:0000259" key="1">
    <source>
        <dbReference type="Pfam" id="PF08388"/>
    </source>
</evidence>
<dbReference type="Proteomes" id="UP001272515">
    <property type="component" value="Unassembled WGS sequence"/>
</dbReference>
<dbReference type="RefSeq" id="WP_317329143.1">
    <property type="nucleotide sequence ID" value="NZ_JAWJZA010000027.1"/>
</dbReference>
<sequence>MVSVFAIRNFKVLGFAFGRGKCGVFIRAHAKSLKKMKDKLKLLTKRNQGREVRHVMQNVKKYMQGWLGYYKIADMKKPMEKTDKWLRRRFRMYIWKQWKKISTKARSLKQLGISEEQAYMWANTRLGYWRVAGSPILSRSITNERLVQAGYYEISSSYESIRLRG</sequence>
<proteinExistence type="predicted"/>
<dbReference type="EMBL" id="JAWJZB010000001">
    <property type="protein sequence ID" value="MDV5087263.1"/>
    <property type="molecule type" value="Genomic_DNA"/>
</dbReference>
<organism evidence="2 3">
    <name type="scientific">Veillonella absiana</name>
    <dbReference type="NCBI Taxonomy" id="3079305"/>
    <lineage>
        <taxon>Bacteria</taxon>
        <taxon>Bacillati</taxon>
        <taxon>Bacillota</taxon>
        <taxon>Negativicutes</taxon>
        <taxon>Veillonellales</taxon>
        <taxon>Veillonellaceae</taxon>
        <taxon>Veillonella</taxon>
    </lineage>
</organism>
<feature type="domain" description="Group II intron maturase-specific" evidence="1">
    <location>
        <begin position="33"/>
        <end position="110"/>
    </location>
</feature>
<accession>A0ABU3Z5S0</accession>
<protein>
    <submittedName>
        <fullName evidence="2">Group II intron maturase-specific domain-containing protein</fullName>
    </submittedName>
</protein>
<comment type="caution">
    <text evidence="2">The sequence shown here is derived from an EMBL/GenBank/DDBJ whole genome shotgun (WGS) entry which is preliminary data.</text>
</comment>
<name>A0ABU3Z5S0_9FIRM</name>
<dbReference type="Pfam" id="PF08388">
    <property type="entry name" value="GIIM"/>
    <property type="match status" value="1"/>
</dbReference>
<dbReference type="InterPro" id="IPR013597">
    <property type="entry name" value="Mat_intron_G2"/>
</dbReference>
<keyword evidence="3" id="KW-1185">Reference proteome</keyword>
<gene>
    <name evidence="2" type="ORF">RVY80_00100</name>
</gene>
<evidence type="ECO:0000313" key="2">
    <source>
        <dbReference type="EMBL" id="MDV5087263.1"/>
    </source>
</evidence>
<reference evidence="2 3" key="1">
    <citation type="submission" date="2023-10" db="EMBL/GenBank/DDBJ databases">
        <title>Veillonella sp. nov., isolated from a pig farm feces dump.</title>
        <authorList>
            <person name="Chang Y.-H."/>
        </authorList>
    </citation>
    <scope>NUCLEOTIDE SEQUENCE [LARGE SCALE GENOMIC DNA]</scope>
    <source>
        <strain evidence="2 3">YH-vei2233</strain>
    </source>
</reference>